<evidence type="ECO:0000256" key="2">
    <source>
        <dbReference type="ARBA" id="ARBA00001947"/>
    </source>
</evidence>
<dbReference type="AlphaFoldDB" id="A0A5P2G645"/>
<sequence length="235" mass="26121">MVDNAFKQIREEAYAGNMELPKNNLVIVTFGNVSSADHGRGVFAIKPSGVPYEQLSPEKMVIVDFDGNIVEGDLRPSSDTPTHAVLYKHWEDVGGIVHTHSTYGTAWAQAIMDIPIFGTTHADHTTLNIPCAPPMDDEMIKGQYEYETGFQIMNALKDRGITHQDVEMILVGSHAPFTWGKNAAKAVYNSVVLEEIAKMAMFTLQIHPNNPLLKPALIEKHYQRKHGANAYYGQK</sequence>
<comment type="catalytic activity">
    <reaction evidence="1">
        <text>L-ribulose 5-phosphate = D-xylulose 5-phosphate</text>
        <dbReference type="Rhea" id="RHEA:22368"/>
        <dbReference type="ChEBI" id="CHEBI:57737"/>
        <dbReference type="ChEBI" id="CHEBI:58226"/>
        <dbReference type="EC" id="5.1.3.4"/>
    </reaction>
</comment>
<dbReference type="EC" id="5.1.3.4" evidence="4"/>
<dbReference type="GO" id="GO:0008742">
    <property type="term" value="F:L-ribulose-phosphate 4-epimerase activity"/>
    <property type="evidence" value="ECO:0007669"/>
    <property type="project" value="UniProtKB-EC"/>
</dbReference>
<dbReference type="GO" id="GO:0016832">
    <property type="term" value="F:aldehyde-lyase activity"/>
    <property type="evidence" value="ECO:0007669"/>
    <property type="project" value="TreeGrafter"/>
</dbReference>
<keyword evidence="8" id="KW-0119">Carbohydrate metabolism</keyword>
<keyword evidence="7" id="KW-0413">Isomerase</keyword>
<evidence type="ECO:0000256" key="7">
    <source>
        <dbReference type="ARBA" id="ARBA00023235"/>
    </source>
</evidence>
<dbReference type="KEGG" id="arac:E0W69_008300"/>
<dbReference type="InterPro" id="IPR050197">
    <property type="entry name" value="Aldolase_class_II_sugar_metab"/>
</dbReference>
<evidence type="ECO:0000256" key="8">
    <source>
        <dbReference type="ARBA" id="ARBA00023277"/>
    </source>
</evidence>
<proteinExistence type="inferred from homology"/>
<keyword evidence="6" id="KW-0862">Zinc</keyword>
<dbReference type="InterPro" id="IPR036409">
    <property type="entry name" value="Aldolase_II/adducin_N_sf"/>
</dbReference>
<evidence type="ECO:0000256" key="5">
    <source>
        <dbReference type="ARBA" id="ARBA00022723"/>
    </source>
</evidence>
<feature type="domain" description="Class II aldolase/adducin N-terminal" evidence="9">
    <location>
        <begin position="11"/>
        <end position="201"/>
    </location>
</feature>
<comment type="similarity">
    <text evidence="3">Belongs to the aldolase class II family. AraD/FucA subfamily.</text>
</comment>
<gene>
    <name evidence="10" type="ORF">E0W69_008300</name>
</gene>
<dbReference type="Pfam" id="PF00596">
    <property type="entry name" value="Aldolase_II"/>
    <property type="match status" value="1"/>
</dbReference>
<evidence type="ECO:0000313" key="10">
    <source>
        <dbReference type="EMBL" id="QES88653.1"/>
    </source>
</evidence>
<dbReference type="EMBL" id="CP044016">
    <property type="protein sequence ID" value="QES88653.1"/>
    <property type="molecule type" value="Genomic_DNA"/>
</dbReference>
<dbReference type="GO" id="GO:0019323">
    <property type="term" value="P:pentose catabolic process"/>
    <property type="evidence" value="ECO:0007669"/>
    <property type="project" value="TreeGrafter"/>
</dbReference>
<evidence type="ECO:0000256" key="3">
    <source>
        <dbReference type="ARBA" id="ARBA00010037"/>
    </source>
</evidence>
<dbReference type="GO" id="GO:0005829">
    <property type="term" value="C:cytosol"/>
    <property type="evidence" value="ECO:0007669"/>
    <property type="project" value="TreeGrafter"/>
</dbReference>
<name>A0A5P2G645_9BACT</name>
<comment type="cofactor">
    <cofactor evidence="2">
        <name>Zn(2+)</name>
        <dbReference type="ChEBI" id="CHEBI:29105"/>
    </cofactor>
</comment>
<evidence type="ECO:0000256" key="6">
    <source>
        <dbReference type="ARBA" id="ARBA00022833"/>
    </source>
</evidence>
<dbReference type="SUPFAM" id="SSF53639">
    <property type="entry name" value="AraD/HMP-PK domain-like"/>
    <property type="match status" value="1"/>
</dbReference>
<keyword evidence="5" id="KW-0479">Metal-binding</keyword>
<dbReference type="FunFam" id="3.40.225.10:FF:000001">
    <property type="entry name" value="L-ribulose-5-phosphate 4-epimerase UlaF"/>
    <property type="match status" value="1"/>
</dbReference>
<dbReference type="NCBIfam" id="NF006047">
    <property type="entry name" value="PRK08193.1"/>
    <property type="match status" value="1"/>
</dbReference>
<reference evidence="10 11" key="1">
    <citation type="submission" date="2019-09" db="EMBL/GenBank/DDBJ databases">
        <title>Complete genome sequence of Arachidicoccus sp. B3-10 isolated from apple orchard soil.</title>
        <authorList>
            <person name="Kim H.S."/>
            <person name="Han K.-I."/>
            <person name="Suh M.K."/>
            <person name="Lee K.C."/>
            <person name="Eom M.K."/>
            <person name="Kim J.-S."/>
            <person name="Kang S.W."/>
            <person name="Sin Y."/>
            <person name="Lee J.-S."/>
        </authorList>
    </citation>
    <scope>NUCLEOTIDE SEQUENCE [LARGE SCALE GENOMIC DNA]</scope>
    <source>
        <strain evidence="10 11">B3-10</strain>
    </source>
</reference>
<dbReference type="Proteomes" id="UP000292424">
    <property type="component" value="Chromosome"/>
</dbReference>
<evidence type="ECO:0000256" key="1">
    <source>
        <dbReference type="ARBA" id="ARBA00001726"/>
    </source>
</evidence>
<dbReference type="GO" id="GO:0046872">
    <property type="term" value="F:metal ion binding"/>
    <property type="evidence" value="ECO:0007669"/>
    <property type="project" value="UniProtKB-KW"/>
</dbReference>
<evidence type="ECO:0000313" key="11">
    <source>
        <dbReference type="Proteomes" id="UP000292424"/>
    </source>
</evidence>
<accession>A0A5P2G645</accession>
<dbReference type="OrthoDB" id="9786287at2"/>
<dbReference type="InterPro" id="IPR001303">
    <property type="entry name" value="Aldolase_II/adducin_N"/>
</dbReference>
<evidence type="ECO:0000259" key="9">
    <source>
        <dbReference type="SMART" id="SM01007"/>
    </source>
</evidence>
<evidence type="ECO:0000256" key="4">
    <source>
        <dbReference type="ARBA" id="ARBA00013186"/>
    </source>
</evidence>
<dbReference type="SMART" id="SM01007">
    <property type="entry name" value="Aldolase_II"/>
    <property type="match status" value="1"/>
</dbReference>
<keyword evidence="11" id="KW-1185">Reference proteome</keyword>
<dbReference type="Gene3D" id="3.40.225.10">
    <property type="entry name" value="Class II aldolase/adducin N-terminal domain"/>
    <property type="match status" value="1"/>
</dbReference>
<protein>
    <recommendedName>
        <fullName evidence="4">L-ribulose-5-phosphate 4-epimerase</fullName>
        <ecNumber evidence="4">5.1.3.4</ecNumber>
    </recommendedName>
</protein>
<dbReference type="PANTHER" id="PTHR22789">
    <property type="entry name" value="FUCULOSE PHOSPHATE ALDOLASE"/>
    <property type="match status" value="1"/>
</dbReference>
<dbReference type="PANTHER" id="PTHR22789:SF8">
    <property type="entry name" value="L-RIBULOSE-5-PHOSPHATE 4-EPIMERASE SGBE"/>
    <property type="match status" value="1"/>
</dbReference>
<organism evidence="10 11">
    <name type="scientific">Rhizosphaericola mali</name>
    <dbReference type="NCBI Taxonomy" id="2545455"/>
    <lineage>
        <taxon>Bacteria</taxon>
        <taxon>Pseudomonadati</taxon>
        <taxon>Bacteroidota</taxon>
        <taxon>Chitinophagia</taxon>
        <taxon>Chitinophagales</taxon>
        <taxon>Chitinophagaceae</taxon>
        <taxon>Rhizosphaericola</taxon>
    </lineage>
</organism>